<dbReference type="KEGG" id="manq:L1994_09095"/>
<reference evidence="8" key="1">
    <citation type="submission" date="2022-01" db="EMBL/GenBank/DDBJ databases">
        <title>Complete genome of Methanomicrobium antiquum DSM 21220.</title>
        <authorList>
            <person name="Chen S.-C."/>
            <person name="You Y.-T."/>
            <person name="Zhou Y.-Z."/>
            <person name="Lai M.-C."/>
        </authorList>
    </citation>
    <scope>NUCLEOTIDE SEQUENCE</scope>
    <source>
        <strain evidence="8">DSM 21220</strain>
    </source>
</reference>
<evidence type="ECO:0000313" key="8">
    <source>
        <dbReference type="EMBL" id="WFN36292.1"/>
    </source>
</evidence>
<dbReference type="RefSeq" id="WP_278099130.1">
    <property type="nucleotide sequence ID" value="NZ_CP091092.1"/>
</dbReference>
<dbReference type="InterPro" id="IPR000692">
    <property type="entry name" value="Fibrillarin"/>
</dbReference>
<gene>
    <name evidence="7" type="primary">flpA</name>
    <name evidence="8" type="ORF">L1994_09095</name>
</gene>
<organism evidence="8 9">
    <name type="scientific">Methanomicrobium antiquum</name>
    <dbReference type="NCBI Taxonomy" id="487686"/>
    <lineage>
        <taxon>Archaea</taxon>
        <taxon>Methanobacteriati</taxon>
        <taxon>Methanobacteriota</taxon>
        <taxon>Stenosarchaea group</taxon>
        <taxon>Methanomicrobia</taxon>
        <taxon>Methanomicrobiales</taxon>
        <taxon>Methanomicrobiaceae</taxon>
        <taxon>Methanomicrobium</taxon>
    </lineage>
</organism>
<comment type="function">
    <text evidence="7">Involved in pre-rRNA and tRNA processing. Utilizes the methyl donor S-adenosyl-L-methionine to catalyze the site-specific 2'-hydroxyl methylation of ribose moieties in rRNA and tRNA. Site specificity is provided by a guide RNA that base pairs with the substrate. Methylation occurs at a characteristic distance from the sequence involved in base pairing with the guide RNA.</text>
</comment>
<keyword evidence="9" id="KW-1185">Reference proteome</keyword>
<dbReference type="GeneID" id="79950551"/>
<dbReference type="PANTHER" id="PTHR10335">
    <property type="entry name" value="RRNA 2-O-METHYLTRANSFERASE FIBRILLARIN"/>
    <property type="match status" value="1"/>
</dbReference>
<dbReference type="HAMAP" id="MF_00351">
    <property type="entry name" value="RNA_methyltransf_FlpA"/>
    <property type="match status" value="1"/>
</dbReference>
<dbReference type="Proteomes" id="UP001218895">
    <property type="component" value="Chromosome"/>
</dbReference>
<dbReference type="Gene3D" id="3.40.50.150">
    <property type="entry name" value="Vaccinia Virus protein VP39"/>
    <property type="match status" value="1"/>
</dbReference>
<dbReference type="GO" id="GO:0008649">
    <property type="term" value="F:rRNA methyltransferase activity"/>
    <property type="evidence" value="ECO:0007669"/>
    <property type="project" value="TreeGrafter"/>
</dbReference>
<name>A0AAF0FMK6_9EURY</name>
<dbReference type="InterPro" id="IPR029063">
    <property type="entry name" value="SAM-dependent_MTases_sf"/>
</dbReference>
<dbReference type="AlphaFoldDB" id="A0AAF0FMK6"/>
<keyword evidence="3 7" id="KW-0489">Methyltransferase</keyword>
<dbReference type="PIRSF" id="PIRSF006540">
    <property type="entry name" value="Nop17p"/>
    <property type="match status" value="1"/>
</dbReference>
<comment type="similarity">
    <text evidence="1 7">Belongs to the methyltransferase superfamily. Fibrillarin family.</text>
</comment>
<dbReference type="CDD" id="cd02440">
    <property type="entry name" value="AdoMet_MTases"/>
    <property type="match status" value="1"/>
</dbReference>
<evidence type="ECO:0000313" key="9">
    <source>
        <dbReference type="Proteomes" id="UP001218895"/>
    </source>
</evidence>
<keyword evidence="5 7" id="KW-0819">tRNA processing</keyword>
<evidence type="ECO:0000256" key="3">
    <source>
        <dbReference type="ARBA" id="ARBA00022603"/>
    </source>
</evidence>
<proteinExistence type="inferred from homology"/>
<dbReference type="GO" id="GO:0003723">
    <property type="term" value="F:RNA binding"/>
    <property type="evidence" value="ECO:0007669"/>
    <property type="project" value="UniProtKB-UniRule"/>
</dbReference>
<dbReference type="EMBL" id="CP091092">
    <property type="protein sequence ID" value="WFN36292.1"/>
    <property type="molecule type" value="Genomic_DNA"/>
</dbReference>
<dbReference type="EC" id="2.1.1.-" evidence="7"/>
<evidence type="ECO:0000256" key="1">
    <source>
        <dbReference type="ARBA" id="ARBA00010632"/>
    </source>
</evidence>
<protein>
    <recommendedName>
        <fullName evidence="7">Fibrillarin-like rRNA/tRNA 2'-O-methyltransferase</fullName>
        <ecNumber evidence="7">2.1.1.-</ecNumber>
    </recommendedName>
</protein>
<feature type="binding site" evidence="7">
    <location>
        <begin position="126"/>
        <end position="129"/>
    </location>
    <ligand>
        <name>S-adenosyl-L-methionine</name>
        <dbReference type="ChEBI" id="CHEBI:59789"/>
    </ligand>
</feature>
<sequence>MIRVDGVLVSKGQGGVYGEKMMKGFRVWDPYRSKFAALAMIRSDKPETELTEDLKVLYLGAANGTTVSHFADYTECIYAVEFAPRPMQDLIEVSRRRKNIIPIMADAGNPVEYAPFVESVDMIYQDVAQPNQAEIAVKNLPFLKSNGIVILMLKTRSVDVTTDPKNVFLDTLKELEESGLSVLDACWLEPYHHDHACIICRKIM</sequence>
<evidence type="ECO:0000256" key="2">
    <source>
        <dbReference type="ARBA" id="ARBA00022552"/>
    </source>
</evidence>
<comment type="subunit">
    <text evidence="7">Interacts with nop5. Component of box C/D small ribonucleoprotein (sRNP) particles that contain rpl7ae, FlpA and nop5, plus a guide RNA.</text>
</comment>
<evidence type="ECO:0000256" key="4">
    <source>
        <dbReference type="ARBA" id="ARBA00022679"/>
    </source>
</evidence>
<dbReference type="GO" id="GO:1990259">
    <property type="term" value="F:histone H2AQ104 methyltransferase activity"/>
    <property type="evidence" value="ECO:0007669"/>
    <property type="project" value="TreeGrafter"/>
</dbReference>
<dbReference type="SMART" id="SM01206">
    <property type="entry name" value="Fibrillarin"/>
    <property type="match status" value="1"/>
</dbReference>
<dbReference type="Pfam" id="PF01269">
    <property type="entry name" value="Fibrillarin"/>
    <property type="match status" value="1"/>
</dbReference>
<dbReference type="NCBIfam" id="NF003276">
    <property type="entry name" value="PRK04266.1-2"/>
    <property type="match status" value="1"/>
</dbReference>
<accession>A0AAF0FMK6</accession>
<feature type="binding site" evidence="7">
    <location>
        <begin position="106"/>
        <end position="107"/>
    </location>
    <ligand>
        <name>S-adenosyl-L-methionine</name>
        <dbReference type="ChEBI" id="CHEBI:59789"/>
    </ligand>
</feature>
<dbReference type="NCBIfam" id="NF003278">
    <property type="entry name" value="PRK04266.1-4"/>
    <property type="match status" value="1"/>
</dbReference>
<feature type="binding site" evidence="7">
    <location>
        <begin position="65"/>
        <end position="66"/>
    </location>
    <ligand>
        <name>S-adenosyl-L-methionine</name>
        <dbReference type="ChEBI" id="CHEBI:59789"/>
    </ligand>
</feature>
<keyword evidence="4 7" id="KW-0808">Transferase</keyword>
<keyword evidence="6 7" id="KW-0694">RNA-binding</keyword>
<dbReference type="SUPFAM" id="SSF53335">
    <property type="entry name" value="S-adenosyl-L-methionine-dependent methyltransferases"/>
    <property type="match status" value="1"/>
</dbReference>
<dbReference type="GO" id="GO:0008033">
    <property type="term" value="P:tRNA processing"/>
    <property type="evidence" value="ECO:0007669"/>
    <property type="project" value="UniProtKB-UniRule"/>
</dbReference>
<feature type="binding site" evidence="7">
    <location>
        <begin position="81"/>
        <end position="82"/>
    </location>
    <ligand>
        <name>S-adenosyl-L-methionine</name>
        <dbReference type="ChEBI" id="CHEBI:59789"/>
    </ligand>
</feature>
<evidence type="ECO:0000256" key="5">
    <source>
        <dbReference type="ARBA" id="ARBA00022694"/>
    </source>
</evidence>
<evidence type="ECO:0000256" key="7">
    <source>
        <dbReference type="HAMAP-Rule" id="MF_00351"/>
    </source>
</evidence>
<evidence type="ECO:0000256" key="6">
    <source>
        <dbReference type="ARBA" id="ARBA00022884"/>
    </source>
</evidence>
<dbReference type="GO" id="GO:0000494">
    <property type="term" value="P:box C/D sno(s)RNA 3'-end processing"/>
    <property type="evidence" value="ECO:0007669"/>
    <property type="project" value="TreeGrafter"/>
</dbReference>
<keyword evidence="2 7" id="KW-0698">rRNA processing</keyword>
<dbReference type="PRINTS" id="PR00052">
    <property type="entry name" value="FIBRILLARIN"/>
</dbReference>
<dbReference type="PANTHER" id="PTHR10335:SF17">
    <property type="entry name" value="FIBRILLARIN"/>
    <property type="match status" value="1"/>
</dbReference>